<accession>B8ELN2</accession>
<name>B8ELN2_METSB</name>
<sequence>MAKEQKRSNREIRKPKKTKEAAAVSPLLAKGMTTSIGLPKKKG</sequence>
<keyword evidence="3" id="KW-1185">Reference proteome</keyword>
<feature type="compositionally biased region" description="Basic and acidic residues" evidence="1">
    <location>
        <begin position="1"/>
        <end position="12"/>
    </location>
</feature>
<protein>
    <submittedName>
        <fullName evidence="2">Uncharacterized protein</fullName>
    </submittedName>
</protein>
<gene>
    <name evidence="2" type="ordered locus">Msil_1057</name>
</gene>
<evidence type="ECO:0000313" key="3">
    <source>
        <dbReference type="Proteomes" id="UP000002257"/>
    </source>
</evidence>
<feature type="region of interest" description="Disordered" evidence="1">
    <location>
        <begin position="1"/>
        <end position="43"/>
    </location>
</feature>
<evidence type="ECO:0000313" key="2">
    <source>
        <dbReference type="EMBL" id="ACK50026.1"/>
    </source>
</evidence>
<dbReference type="Proteomes" id="UP000002257">
    <property type="component" value="Chromosome"/>
</dbReference>
<dbReference type="STRING" id="395965.Msil_1057"/>
<reference evidence="2 3" key="1">
    <citation type="journal article" date="2010" name="J. Bacteriol.">
        <title>Complete genome sequence of the aerobic facultative methanotroph Methylocella silvestris BL2.</title>
        <authorList>
            <person name="Chen Y."/>
            <person name="Crombie A."/>
            <person name="Rahman M.T."/>
            <person name="Dedysh S.N."/>
            <person name="Liesack W."/>
            <person name="Stott M.B."/>
            <person name="Alam M."/>
            <person name="Theisen A.R."/>
            <person name="Murrell J.C."/>
            <person name="Dunfield P.F."/>
        </authorList>
    </citation>
    <scope>NUCLEOTIDE SEQUENCE [LARGE SCALE GENOMIC DNA]</scope>
    <source>
        <strain evidence="3">DSM 15510 / CIP 108128 / LMG 27833 / NCIMB 13906 / BL2</strain>
    </source>
</reference>
<dbReference type="HOGENOM" id="CLU_208855_4_0_5"/>
<evidence type="ECO:0000256" key="1">
    <source>
        <dbReference type="SAM" id="MobiDB-lite"/>
    </source>
</evidence>
<dbReference type="EMBL" id="CP001280">
    <property type="protein sequence ID" value="ACK50026.1"/>
    <property type="molecule type" value="Genomic_DNA"/>
</dbReference>
<proteinExistence type="predicted"/>
<dbReference type="AlphaFoldDB" id="B8ELN2"/>
<organism evidence="2 3">
    <name type="scientific">Methylocella silvestris (strain DSM 15510 / CIP 108128 / LMG 27833 / NCIMB 13906 / BL2)</name>
    <dbReference type="NCBI Taxonomy" id="395965"/>
    <lineage>
        <taxon>Bacteria</taxon>
        <taxon>Pseudomonadati</taxon>
        <taxon>Pseudomonadota</taxon>
        <taxon>Alphaproteobacteria</taxon>
        <taxon>Hyphomicrobiales</taxon>
        <taxon>Beijerinckiaceae</taxon>
        <taxon>Methylocella</taxon>
    </lineage>
</organism>
<dbReference type="KEGG" id="msl:Msil_1057"/>